<comment type="similarity">
    <text evidence="2">Belongs to the peptidase A1 family.</text>
</comment>
<dbReference type="CDD" id="cd05489">
    <property type="entry name" value="xylanase_inhibitor_I_like"/>
    <property type="match status" value="1"/>
</dbReference>
<proteinExistence type="inferred from homology"/>
<evidence type="ECO:0000256" key="3">
    <source>
        <dbReference type="ARBA" id="ARBA00022525"/>
    </source>
</evidence>
<dbReference type="AlphaFoldDB" id="A0A843XT20"/>
<keyword evidence="3" id="KW-0964">Secreted</keyword>
<keyword evidence="4 5" id="KW-0732">Signal</keyword>
<accession>A0A843XT20</accession>
<evidence type="ECO:0000256" key="4">
    <source>
        <dbReference type="ARBA" id="ARBA00022729"/>
    </source>
</evidence>
<dbReference type="GO" id="GO:0006508">
    <property type="term" value="P:proteolysis"/>
    <property type="evidence" value="ECO:0007669"/>
    <property type="project" value="InterPro"/>
</dbReference>
<dbReference type="FunFam" id="2.40.70.10:FF:000041">
    <property type="entry name" value="Basic 7S globulin"/>
    <property type="match status" value="1"/>
</dbReference>
<dbReference type="InterPro" id="IPR001461">
    <property type="entry name" value="Aspartic_peptidase_A1"/>
</dbReference>
<dbReference type="PROSITE" id="PS51767">
    <property type="entry name" value="PEPTIDASE_A1"/>
    <property type="match status" value="1"/>
</dbReference>
<evidence type="ECO:0000313" key="7">
    <source>
        <dbReference type="EMBL" id="MQM22303.1"/>
    </source>
</evidence>
<dbReference type="EMBL" id="NMUH01012618">
    <property type="protein sequence ID" value="MQM22303.1"/>
    <property type="molecule type" value="Genomic_DNA"/>
</dbReference>
<keyword evidence="8" id="KW-1185">Reference proteome</keyword>
<dbReference type="PANTHER" id="PTHR47965">
    <property type="entry name" value="ASPARTYL PROTEASE-RELATED"/>
    <property type="match status" value="1"/>
</dbReference>
<dbReference type="GO" id="GO:0005576">
    <property type="term" value="C:extracellular region"/>
    <property type="evidence" value="ECO:0007669"/>
    <property type="project" value="UniProtKB-SubCell"/>
</dbReference>
<evidence type="ECO:0000256" key="5">
    <source>
        <dbReference type="SAM" id="SignalP"/>
    </source>
</evidence>
<organism evidence="7 8">
    <name type="scientific">Colocasia esculenta</name>
    <name type="common">Wild taro</name>
    <name type="synonym">Arum esculentum</name>
    <dbReference type="NCBI Taxonomy" id="4460"/>
    <lineage>
        <taxon>Eukaryota</taxon>
        <taxon>Viridiplantae</taxon>
        <taxon>Streptophyta</taxon>
        <taxon>Embryophyta</taxon>
        <taxon>Tracheophyta</taxon>
        <taxon>Spermatophyta</taxon>
        <taxon>Magnoliopsida</taxon>
        <taxon>Liliopsida</taxon>
        <taxon>Araceae</taxon>
        <taxon>Aroideae</taxon>
        <taxon>Colocasieae</taxon>
        <taxon>Colocasia</taxon>
    </lineage>
</organism>
<dbReference type="InterPro" id="IPR032861">
    <property type="entry name" value="TAXi_N"/>
</dbReference>
<dbReference type="PANTHER" id="PTHR47965:SF22">
    <property type="entry name" value="EUKARYOTIC ASPARTYL PROTEASE FAMILY PROTEIN"/>
    <property type="match status" value="1"/>
</dbReference>
<evidence type="ECO:0000259" key="6">
    <source>
        <dbReference type="PROSITE" id="PS51767"/>
    </source>
</evidence>
<evidence type="ECO:0000313" key="8">
    <source>
        <dbReference type="Proteomes" id="UP000652761"/>
    </source>
</evidence>
<dbReference type="GO" id="GO:0004190">
    <property type="term" value="F:aspartic-type endopeptidase activity"/>
    <property type="evidence" value="ECO:0007669"/>
    <property type="project" value="InterPro"/>
</dbReference>
<dbReference type="Pfam" id="PF14543">
    <property type="entry name" value="TAXi_N"/>
    <property type="match status" value="1"/>
</dbReference>
<comment type="subcellular location">
    <subcellularLocation>
        <location evidence="1">Secreted</location>
        <location evidence="1">Extracellular space</location>
    </subcellularLocation>
</comment>
<dbReference type="InterPro" id="IPR033121">
    <property type="entry name" value="PEPTIDASE_A1"/>
</dbReference>
<dbReference type="FunFam" id="2.40.70.10:FF:000045">
    <property type="entry name" value="Basic 7S globulin"/>
    <property type="match status" value="1"/>
</dbReference>
<protein>
    <recommendedName>
        <fullName evidence="6">Peptidase A1 domain-containing protein</fullName>
    </recommendedName>
</protein>
<dbReference type="InterPro" id="IPR032799">
    <property type="entry name" value="TAXi_C"/>
</dbReference>
<feature type="chain" id="PRO_5033036788" description="Peptidase A1 domain-containing protein" evidence="5">
    <location>
        <begin position="25"/>
        <end position="422"/>
    </location>
</feature>
<name>A0A843XT20_COLES</name>
<dbReference type="Gene3D" id="2.40.70.10">
    <property type="entry name" value="Acid Proteases"/>
    <property type="match status" value="2"/>
</dbReference>
<reference evidence="7" key="1">
    <citation type="submission" date="2017-07" db="EMBL/GenBank/DDBJ databases">
        <title>Taro Niue Genome Assembly and Annotation.</title>
        <authorList>
            <person name="Atibalentja N."/>
            <person name="Keating K."/>
            <person name="Fields C.J."/>
        </authorList>
    </citation>
    <scope>NUCLEOTIDE SEQUENCE</scope>
    <source>
        <strain evidence="7">Niue_2</strain>
        <tissue evidence="7">Leaf</tissue>
    </source>
</reference>
<gene>
    <name evidence="7" type="ORF">Taro_055353</name>
</gene>
<feature type="signal peptide" evidence="5">
    <location>
        <begin position="1"/>
        <end position="24"/>
    </location>
</feature>
<dbReference type="InterPro" id="IPR021109">
    <property type="entry name" value="Peptidase_aspartic_dom_sf"/>
</dbReference>
<dbReference type="SUPFAM" id="SSF50630">
    <property type="entry name" value="Acid proteases"/>
    <property type="match status" value="1"/>
</dbReference>
<dbReference type="Proteomes" id="UP000652761">
    <property type="component" value="Unassembled WGS sequence"/>
</dbReference>
<comment type="caution">
    <text evidence="7">The sequence shown here is derived from an EMBL/GenBank/DDBJ whole genome shotgun (WGS) entry which is preliminary data.</text>
</comment>
<feature type="domain" description="Peptidase A1" evidence="6">
    <location>
        <begin position="43"/>
        <end position="403"/>
    </location>
</feature>
<sequence length="422" mass="44880">MASPRFSLFFLFFSLFPFSSPAEAQRPKALVLPVAKDAATLQYVARLHQRTPLVSLSAVVHLGGAFLEVDCERGYNSSTYRPVRCRSAQCNAARSRMCSVETNTCGVIPTNPFIQTSTSGDLADDVLSLSSTNGFNPGRPAAAPHVVFACAPTFLLEGLAKGAMGIAGLGRNPVGIPSQLAAAFSFRRKFALCLPSGGVGVAFFGNGPYVLLPGRDVSQRLIYTPLLVNPVSTAGAYFEGEPSVEYFIGVTSIVVNTKPVTVNRTLLAIDKKTGYGGTKISTVEPYTVLESSIYKAVVGAFARESGLRRVAPVKPFGFCFDSKGIGSTRVGPAVPQIDLVMQSQQVYWRIFGANSVVQVKEGVLCLAFVDGGVSPRTSIVIGGYQLENNLLEFDLAASKLGFSSSLLFGQTTCANFNFTSNA</sequence>
<dbReference type="OrthoDB" id="624243at2759"/>
<dbReference type="InterPro" id="IPR033868">
    <property type="entry name" value="Xylanase_inhibitor_I-like"/>
</dbReference>
<dbReference type="Pfam" id="PF14541">
    <property type="entry name" value="TAXi_C"/>
    <property type="match status" value="1"/>
</dbReference>
<evidence type="ECO:0000256" key="2">
    <source>
        <dbReference type="ARBA" id="ARBA00007447"/>
    </source>
</evidence>
<evidence type="ECO:0000256" key="1">
    <source>
        <dbReference type="ARBA" id="ARBA00004239"/>
    </source>
</evidence>